<comment type="caution">
    <text evidence="18">The sequence shown here is derived from an EMBL/GenBank/DDBJ whole genome shotgun (WGS) entry which is preliminary data.</text>
</comment>
<dbReference type="InterPro" id="IPR011513">
    <property type="entry name" value="Nse1"/>
</dbReference>
<dbReference type="PANTHER" id="PTHR20973">
    <property type="entry name" value="NON-SMC ELEMENT 1-RELATED"/>
    <property type="match status" value="1"/>
</dbReference>
<feature type="compositionally biased region" description="Acidic residues" evidence="16">
    <location>
        <begin position="195"/>
        <end position="205"/>
    </location>
</feature>
<dbReference type="GO" id="GO:0008270">
    <property type="term" value="F:zinc ion binding"/>
    <property type="evidence" value="ECO:0007669"/>
    <property type="project" value="UniProtKB-KW"/>
</dbReference>
<dbReference type="GO" id="GO:0005634">
    <property type="term" value="C:nucleus"/>
    <property type="evidence" value="ECO:0007669"/>
    <property type="project" value="UniProtKB-SubCell"/>
</dbReference>
<evidence type="ECO:0000256" key="16">
    <source>
        <dbReference type="SAM" id="MobiDB-lite"/>
    </source>
</evidence>
<evidence type="ECO:0000256" key="3">
    <source>
        <dbReference type="ARBA" id="ARBA00010258"/>
    </source>
</evidence>
<dbReference type="Gene3D" id="1.10.10.10">
    <property type="entry name" value="Winged helix-like DNA-binding domain superfamily/Winged helix DNA-binding domain"/>
    <property type="match status" value="1"/>
</dbReference>
<keyword evidence="11 15" id="KW-0862">Zinc</keyword>
<evidence type="ECO:0000313" key="19">
    <source>
        <dbReference type="Proteomes" id="UP000756921"/>
    </source>
</evidence>
<evidence type="ECO:0000256" key="9">
    <source>
        <dbReference type="ARBA" id="ARBA00022771"/>
    </source>
</evidence>
<feature type="domain" description="Non-structural maintenance of chromosomes element 1 RING C4HC3-type" evidence="17">
    <location>
        <begin position="284"/>
        <end position="328"/>
    </location>
</feature>
<dbReference type="Proteomes" id="UP000756921">
    <property type="component" value="Unassembled WGS sequence"/>
</dbReference>
<evidence type="ECO:0000256" key="1">
    <source>
        <dbReference type="ARBA" id="ARBA00000900"/>
    </source>
</evidence>
<dbReference type="Gene3D" id="3.30.40.10">
    <property type="entry name" value="Zinc/RING finger domain, C3HC4 (zinc finger)"/>
    <property type="match status" value="1"/>
</dbReference>
<evidence type="ECO:0000256" key="14">
    <source>
        <dbReference type="ARBA" id="ARBA00023242"/>
    </source>
</evidence>
<dbReference type="Pfam" id="PF08746">
    <property type="entry name" value="zf-RING-like"/>
    <property type="match status" value="1"/>
</dbReference>
<evidence type="ECO:0000256" key="13">
    <source>
        <dbReference type="ARBA" id="ARBA00023204"/>
    </source>
</evidence>
<evidence type="ECO:0000313" key="18">
    <source>
        <dbReference type="EMBL" id="KAF9740404.1"/>
    </source>
</evidence>
<feature type="region of interest" description="Disordered" evidence="16">
    <location>
        <begin position="175"/>
        <end position="220"/>
    </location>
</feature>
<dbReference type="GO" id="GO:0030915">
    <property type="term" value="C:Smc5-Smc6 complex"/>
    <property type="evidence" value="ECO:0007669"/>
    <property type="project" value="UniProtKB-UniRule"/>
</dbReference>
<comment type="subcellular location">
    <subcellularLocation>
        <location evidence="2 15">Nucleus</location>
    </subcellularLocation>
</comment>
<feature type="compositionally biased region" description="Polar residues" evidence="16">
    <location>
        <begin position="183"/>
        <end position="193"/>
    </location>
</feature>
<sequence>MSRRQVNGYRDESPQAPVYDDAHRAFLQAFFSHSVFTLDTLRPVVALILSAQGRCRPASIPRPPTRLKSSPQAPDPTRPRLLGDITEPTVASLVQNTNAAISPFDYEIRSARDQTTNDRTYALVNTSSDTFTQLATSFTPDEIAYVKRLLDAMFEENNTRTREILAVKQMRANQLAKAPARSRPSQIQGQPATQLEDDDDDDDDAAAAAAAAQPEANVKSIGHAESQRVLQTLVAQGFFQLSPSHYYALAPRGLLELRNYLKETYNEMPADDEDDEPTIRVRDCEGCQEIVTIGLRCDDRDCGVRWHGPCAHRFFARQAGTARRCPKCRTGWTGTTHVGEKADRMQPRGSAAGRSSRVQQDEEDD</sequence>
<protein>
    <recommendedName>
        <fullName evidence="5 15">Non-structural maintenance of chromosomes element 1 homolog</fullName>
        <ecNumber evidence="4 15">2.3.2.27</ecNumber>
    </recommendedName>
</protein>
<keyword evidence="14 15" id="KW-0539">Nucleus</keyword>
<evidence type="ECO:0000256" key="2">
    <source>
        <dbReference type="ARBA" id="ARBA00004123"/>
    </source>
</evidence>
<organism evidence="18 19">
    <name type="scientific">Paraphaeosphaeria minitans</name>
    <dbReference type="NCBI Taxonomy" id="565426"/>
    <lineage>
        <taxon>Eukaryota</taxon>
        <taxon>Fungi</taxon>
        <taxon>Dikarya</taxon>
        <taxon>Ascomycota</taxon>
        <taxon>Pezizomycotina</taxon>
        <taxon>Dothideomycetes</taxon>
        <taxon>Pleosporomycetidae</taxon>
        <taxon>Pleosporales</taxon>
        <taxon>Massarineae</taxon>
        <taxon>Didymosphaeriaceae</taxon>
        <taxon>Paraphaeosphaeria</taxon>
    </lineage>
</organism>
<evidence type="ECO:0000256" key="12">
    <source>
        <dbReference type="ARBA" id="ARBA00023172"/>
    </source>
</evidence>
<evidence type="ECO:0000256" key="6">
    <source>
        <dbReference type="ARBA" id="ARBA00022679"/>
    </source>
</evidence>
<dbReference type="InterPro" id="IPR036388">
    <property type="entry name" value="WH-like_DNA-bd_sf"/>
</dbReference>
<dbReference type="InterPro" id="IPR014857">
    <property type="entry name" value="Nse1_RING_C4HC3-type"/>
</dbReference>
<evidence type="ECO:0000256" key="15">
    <source>
        <dbReference type="RuleBase" id="RU368018"/>
    </source>
</evidence>
<dbReference type="AlphaFoldDB" id="A0A9P6GUF1"/>
<comment type="similarity">
    <text evidence="3 15">Belongs to the NSE1 family.</text>
</comment>
<keyword evidence="7 15" id="KW-0479">Metal-binding</keyword>
<evidence type="ECO:0000256" key="10">
    <source>
        <dbReference type="ARBA" id="ARBA00022786"/>
    </source>
</evidence>
<name>A0A9P6GUF1_9PLEO</name>
<dbReference type="OrthoDB" id="185455at2759"/>
<comment type="subunit">
    <text evidence="15">Component of the Smc5-Smc6 complex.</text>
</comment>
<feature type="region of interest" description="Disordered" evidence="16">
    <location>
        <begin position="336"/>
        <end position="365"/>
    </location>
</feature>
<proteinExistence type="inferred from homology"/>
<keyword evidence="9 15" id="KW-0863">Zinc-finger</keyword>
<dbReference type="InterPro" id="IPR013083">
    <property type="entry name" value="Znf_RING/FYVE/PHD"/>
</dbReference>
<keyword evidence="19" id="KW-1185">Reference proteome</keyword>
<dbReference type="Pfam" id="PF07574">
    <property type="entry name" value="SMC_Nse1"/>
    <property type="match status" value="1"/>
</dbReference>
<comment type="catalytic activity">
    <reaction evidence="1 15">
        <text>S-ubiquitinyl-[E2 ubiquitin-conjugating enzyme]-L-cysteine + [acceptor protein]-L-lysine = [E2 ubiquitin-conjugating enzyme]-L-cysteine + N(6)-ubiquitinyl-[acceptor protein]-L-lysine.</text>
        <dbReference type="EC" id="2.3.2.27"/>
    </reaction>
</comment>
<keyword evidence="12 15" id="KW-0233">DNA recombination</keyword>
<dbReference type="Gene3D" id="3.90.1150.220">
    <property type="match status" value="1"/>
</dbReference>
<dbReference type="PANTHER" id="PTHR20973:SF0">
    <property type="entry name" value="NON-STRUCTURAL MAINTENANCE OF CHROMOSOMES ELEMENT 1 HOMOLOG"/>
    <property type="match status" value="1"/>
</dbReference>
<evidence type="ECO:0000256" key="4">
    <source>
        <dbReference type="ARBA" id="ARBA00012483"/>
    </source>
</evidence>
<evidence type="ECO:0000259" key="17">
    <source>
        <dbReference type="Pfam" id="PF08746"/>
    </source>
</evidence>
<feature type="region of interest" description="Disordered" evidence="16">
    <location>
        <begin position="58"/>
        <end position="80"/>
    </location>
</feature>
<dbReference type="EC" id="2.3.2.27" evidence="4 15"/>
<evidence type="ECO:0000256" key="7">
    <source>
        <dbReference type="ARBA" id="ARBA00022723"/>
    </source>
</evidence>
<evidence type="ECO:0000256" key="8">
    <source>
        <dbReference type="ARBA" id="ARBA00022763"/>
    </source>
</evidence>
<keyword evidence="8 15" id="KW-0227">DNA damage</keyword>
<dbReference type="EMBL" id="WJXW01000002">
    <property type="protein sequence ID" value="KAF9740404.1"/>
    <property type="molecule type" value="Genomic_DNA"/>
</dbReference>
<gene>
    <name evidence="18" type="ORF">PMIN01_03039</name>
</gene>
<accession>A0A9P6GUF1</accession>
<reference evidence="18" key="1">
    <citation type="journal article" date="2020" name="Mol. Plant Microbe Interact.">
        <title>Genome Sequence of the Biocontrol Agent Coniothyrium minitans strain Conio (IMI 134523).</title>
        <authorList>
            <person name="Patel D."/>
            <person name="Shittu T.A."/>
            <person name="Baroncelli R."/>
            <person name="Muthumeenakshi S."/>
            <person name="Osborne T.H."/>
            <person name="Janganan T.K."/>
            <person name="Sreenivasaprasad S."/>
        </authorList>
    </citation>
    <scope>NUCLEOTIDE SEQUENCE</scope>
    <source>
        <strain evidence="18">Conio</strain>
    </source>
</reference>
<dbReference type="GO" id="GO:0000724">
    <property type="term" value="P:double-strand break repair via homologous recombination"/>
    <property type="evidence" value="ECO:0007669"/>
    <property type="project" value="TreeGrafter"/>
</dbReference>
<comment type="function">
    <text evidence="15">Acts in a DNA repair pathway for removal of UV-induced DNA damage that is distinct from classical nucleotide excision repair and in repair of ionizing radiation damage. Functions in homologous recombination repair of DNA double strand breaks and in recovery of stalled replication forks.</text>
</comment>
<dbReference type="GO" id="GO:0061630">
    <property type="term" value="F:ubiquitin protein ligase activity"/>
    <property type="evidence" value="ECO:0007669"/>
    <property type="project" value="UniProtKB-EC"/>
</dbReference>
<keyword evidence="10 15" id="KW-0833">Ubl conjugation pathway</keyword>
<evidence type="ECO:0000256" key="5">
    <source>
        <dbReference type="ARBA" id="ARBA00019422"/>
    </source>
</evidence>
<keyword evidence="6 15" id="KW-0808">Transferase</keyword>
<evidence type="ECO:0000256" key="11">
    <source>
        <dbReference type="ARBA" id="ARBA00022833"/>
    </source>
</evidence>
<dbReference type="CDD" id="cd16493">
    <property type="entry name" value="RING-CH-C4HC3_NSE1"/>
    <property type="match status" value="1"/>
</dbReference>
<keyword evidence="13 15" id="KW-0234">DNA repair</keyword>